<sequence length="80" mass="7961">MSKVKITGHASGSGTLTLTGPNTNSDRTITIPDATTTLVGTDATQTLTNKTLTSPTTSGTINAGADGIISSSSGYMQVTA</sequence>
<organism evidence="2">
    <name type="scientific">marine metagenome</name>
    <dbReference type="NCBI Taxonomy" id="408172"/>
    <lineage>
        <taxon>unclassified sequences</taxon>
        <taxon>metagenomes</taxon>
        <taxon>ecological metagenomes</taxon>
    </lineage>
</organism>
<dbReference type="EMBL" id="UINC01111968">
    <property type="protein sequence ID" value="SVC80566.1"/>
    <property type="molecule type" value="Genomic_DNA"/>
</dbReference>
<proteinExistence type="predicted"/>
<reference evidence="2" key="1">
    <citation type="submission" date="2018-05" db="EMBL/GenBank/DDBJ databases">
        <authorList>
            <person name="Lanie J.A."/>
            <person name="Ng W.-L."/>
            <person name="Kazmierczak K.M."/>
            <person name="Andrzejewski T.M."/>
            <person name="Davidsen T.M."/>
            <person name="Wayne K.J."/>
            <person name="Tettelin H."/>
            <person name="Glass J.I."/>
            <person name="Rusch D."/>
            <person name="Podicherti R."/>
            <person name="Tsui H.-C.T."/>
            <person name="Winkler M.E."/>
        </authorList>
    </citation>
    <scope>NUCLEOTIDE SEQUENCE</scope>
</reference>
<evidence type="ECO:0000256" key="1">
    <source>
        <dbReference type="SAM" id="MobiDB-lite"/>
    </source>
</evidence>
<name>A0A382Q589_9ZZZZ</name>
<feature type="region of interest" description="Disordered" evidence="1">
    <location>
        <begin position="1"/>
        <end position="29"/>
    </location>
</feature>
<evidence type="ECO:0000313" key="2">
    <source>
        <dbReference type="EMBL" id="SVC80566.1"/>
    </source>
</evidence>
<accession>A0A382Q589</accession>
<dbReference type="AlphaFoldDB" id="A0A382Q589"/>
<feature type="non-terminal residue" evidence="2">
    <location>
        <position position="80"/>
    </location>
</feature>
<protein>
    <submittedName>
        <fullName evidence="2">Uncharacterized protein</fullName>
    </submittedName>
</protein>
<gene>
    <name evidence="2" type="ORF">METZ01_LOCUS333420</name>
</gene>
<feature type="compositionally biased region" description="Polar residues" evidence="1">
    <location>
        <begin position="10"/>
        <end position="29"/>
    </location>
</feature>